<keyword evidence="6" id="KW-1185">Reference proteome</keyword>
<reference evidence="5 6" key="1">
    <citation type="journal article" date="2023" name="Hortic Res">
        <title>Pangenome of water caltrop reveals structural variations and asymmetric subgenome divergence after allopolyploidization.</title>
        <authorList>
            <person name="Zhang X."/>
            <person name="Chen Y."/>
            <person name="Wang L."/>
            <person name="Yuan Y."/>
            <person name="Fang M."/>
            <person name="Shi L."/>
            <person name="Lu R."/>
            <person name="Comes H.P."/>
            <person name="Ma Y."/>
            <person name="Chen Y."/>
            <person name="Huang G."/>
            <person name="Zhou Y."/>
            <person name="Zheng Z."/>
            <person name="Qiu Y."/>
        </authorList>
    </citation>
    <scope>NUCLEOTIDE SEQUENCE [LARGE SCALE GENOMIC DNA]</scope>
    <source>
        <strain evidence="5">F231</strain>
    </source>
</reference>
<evidence type="ECO:0000259" key="4">
    <source>
        <dbReference type="Pfam" id="PF14226"/>
    </source>
</evidence>
<dbReference type="Gene3D" id="2.60.120.330">
    <property type="entry name" value="B-lactam Antibiotic, Isopenicillin N Synthase, Chain"/>
    <property type="match status" value="1"/>
</dbReference>
<feature type="compositionally biased region" description="Acidic residues" evidence="3">
    <location>
        <begin position="349"/>
        <end position="373"/>
    </location>
</feature>
<keyword evidence="2" id="KW-0408">Iron</keyword>
<dbReference type="Proteomes" id="UP001346149">
    <property type="component" value="Unassembled WGS sequence"/>
</dbReference>
<protein>
    <recommendedName>
        <fullName evidence="4">Non-haem dioxygenase N-terminal domain-containing protein</fullName>
    </recommendedName>
</protein>
<evidence type="ECO:0000256" key="1">
    <source>
        <dbReference type="ARBA" id="ARBA00022723"/>
    </source>
</evidence>
<sequence length="411" mass="44322">MASSSRKTPALYAAATTAPPPTPSSLPSSSHVSSNSGAAAADLLSNLLHRLPPILSLPNRRHAPTPTAAAPLPTLSFTDEWSAAFITSLSCASSLGFFELSGHGIPPELARSAEAEALALFHLPHDEKLSYFPRNWPLGYENGDESAGDGDACGDSFCLDSQCSSEPAAAESLHLAALRGFTGEMERVGLRVVEWLTKHAGFESHARMCSFMWVDRGSSHGKDEGQNGLISGGSYPFAVGLTYQIRCGQKYSLLADSGRVPVRPEVGSILVTIGDISQVWSNGKLKKVRGRPIPVLCPESNSTKNSPDGAVATTTVTMSLLITLPLQSTVSPFAVMPETYLTRAKQDPEAIEEHEEEEEEEEDDGKVEEEGDSSAEKAVFDSFSFEDYAWRVYHERLSFKDPLDRYRIGSA</sequence>
<evidence type="ECO:0000256" key="2">
    <source>
        <dbReference type="ARBA" id="ARBA00023004"/>
    </source>
</evidence>
<feature type="region of interest" description="Disordered" evidence="3">
    <location>
        <begin position="1"/>
        <end position="33"/>
    </location>
</feature>
<keyword evidence="1" id="KW-0479">Metal-binding</keyword>
<dbReference type="AlphaFoldDB" id="A0AAN7QRF5"/>
<evidence type="ECO:0000313" key="6">
    <source>
        <dbReference type="Proteomes" id="UP001346149"/>
    </source>
</evidence>
<dbReference type="InterPro" id="IPR027443">
    <property type="entry name" value="IPNS-like_sf"/>
</dbReference>
<name>A0AAN7QRF5_TRANT</name>
<feature type="region of interest" description="Disordered" evidence="3">
    <location>
        <begin position="345"/>
        <end position="378"/>
    </location>
</feature>
<dbReference type="PANTHER" id="PTHR34945:SF2">
    <property type="entry name" value="2-OXOGLUTARATE (2OG) AND FE(II)-DEPENDENT OXYGENASE SUPERFAMILY PROTEIN"/>
    <property type="match status" value="1"/>
</dbReference>
<dbReference type="InterPro" id="IPR026992">
    <property type="entry name" value="DIOX_N"/>
</dbReference>
<comment type="caution">
    <text evidence="5">The sequence shown here is derived from an EMBL/GenBank/DDBJ whole genome shotgun (WGS) entry which is preliminary data.</text>
</comment>
<accession>A0AAN7QRF5</accession>
<dbReference type="SUPFAM" id="SSF51197">
    <property type="entry name" value="Clavaminate synthase-like"/>
    <property type="match status" value="1"/>
</dbReference>
<feature type="compositionally biased region" description="Low complexity" evidence="3">
    <location>
        <begin position="8"/>
        <end position="17"/>
    </location>
</feature>
<dbReference type="Pfam" id="PF14226">
    <property type="entry name" value="DIOX_N"/>
    <property type="match status" value="1"/>
</dbReference>
<dbReference type="PANTHER" id="PTHR34945">
    <property type="entry name" value="2-OXOGLUTARATE (2OG) AND FE(II)-DEPENDENT OXYGENASE SUPERFAMILY PROTEIN"/>
    <property type="match status" value="1"/>
</dbReference>
<dbReference type="EMBL" id="JAXQNO010000019">
    <property type="protein sequence ID" value="KAK4774736.1"/>
    <property type="molecule type" value="Genomic_DNA"/>
</dbReference>
<gene>
    <name evidence="5" type="ORF">SAY86_009671</name>
</gene>
<feature type="domain" description="Non-haem dioxygenase N-terminal" evidence="4">
    <location>
        <begin position="78"/>
        <end position="147"/>
    </location>
</feature>
<organism evidence="5 6">
    <name type="scientific">Trapa natans</name>
    <name type="common">Water chestnut</name>
    <dbReference type="NCBI Taxonomy" id="22666"/>
    <lineage>
        <taxon>Eukaryota</taxon>
        <taxon>Viridiplantae</taxon>
        <taxon>Streptophyta</taxon>
        <taxon>Embryophyta</taxon>
        <taxon>Tracheophyta</taxon>
        <taxon>Spermatophyta</taxon>
        <taxon>Magnoliopsida</taxon>
        <taxon>eudicotyledons</taxon>
        <taxon>Gunneridae</taxon>
        <taxon>Pentapetalae</taxon>
        <taxon>rosids</taxon>
        <taxon>malvids</taxon>
        <taxon>Myrtales</taxon>
        <taxon>Lythraceae</taxon>
        <taxon>Trapa</taxon>
    </lineage>
</organism>
<evidence type="ECO:0000256" key="3">
    <source>
        <dbReference type="SAM" id="MobiDB-lite"/>
    </source>
</evidence>
<proteinExistence type="predicted"/>
<dbReference type="GO" id="GO:0046872">
    <property type="term" value="F:metal ion binding"/>
    <property type="evidence" value="ECO:0007669"/>
    <property type="project" value="UniProtKB-KW"/>
</dbReference>
<evidence type="ECO:0000313" key="5">
    <source>
        <dbReference type="EMBL" id="KAK4774736.1"/>
    </source>
</evidence>